<keyword evidence="1" id="KW-0472">Membrane</keyword>
<sequence>MKCFILYSLFGLSVIVMFIGGFGVTMEEIPVPAEVREISVPIGAFCGILGLGGFGVFLSVDYSDFCPNKKDRG</sequence>
<name>A0A1F5NSM8_9BACT</name>
<accession>A0A1F5NSM8</accession>
<evidence type="ECO:0000313" key="3">
    <source>
        <dbReference type="Proteomes" id="UP000177912"/>
    </source>
</evidence>
<comment type="caution">
    <text evidence="2">The sequence shown here is derived from an EMBL/GenBank/DDBJ whole genome shotgun (WGS) entry which is preliminary data.</text>
</comment>
<feature type="transmembrane region" description="Helical" evidence="1">
    <location>
        <begin position="38"/>
        <end position="60"/>
    </location>
</feature>
<dbReference type="STRING" id="1817822.A2826_02800"/>
<evidence type="ECO:0000256" key="1">
    <source>
        <dbReference type="SAM" id="Phobius"/>
    </source>
</evidence>
<reference evidence="2 3" key="1">
    <citation type="journal article" date="2016" name="Nat. Commun.">
        <title>Thousands of microbial genomes shed light on interconnected biogeochemical processes in an aquifer system.</title>
        <authorList>
            <person name="Anantharaman K."/>
            <person name="Brown C.T."/>
            <person name="Hug L.A."/>
            <person name="Sharon I."/>
            <person name="Castelle C.J."/>
            <person name="Probst A.J."/>
            <person name="Thomas B.C."/>
            <person name="Singh A."/>
            <person name="Wilkins M.J."/>
            <person name="Karaoz U."/>
            <person name="Brodie E.L."/>
            <person name="Williams K.H."/>
            <person name="Hubbard S.S."/>
            <person name="Banfield J.F."/>
        </authorList>
    </citation>
    <scope>NUCLEOTIDE SEQUENCE [LARGE SCALE GENOMIC DNA]</scope>
</reference>
<dbReference type="Proteomes" id="UP000177912">
    <property type="component" value="Unassembled WGS sequence"/>
</dbReference>
<proteinExistence type="predicted"/>
<keyword evidence="1" id="KW-1133">Transmembrane helix</keyword>
<dbReference type="EMBL" id="MFEI01000034">
    <property type="protein sequence ID" value="OGE80360.1"/>
    <property type="molecule type" value="Genomic_DNA"/>
</dbReference>
<protein>
    <submittedName>
        <fullName evidence="2">Uncharacterized protein</fullName>
    </submittedName>
</protein>
<evidence type="ECO:0000313" key="2">
    <source>
        <dbReference type="EMBL" id="OGE80360.1"/>
    </source>
</evidence>
<dbReference type="AlphaFoldDB" id="A0A1F5NSM8"/>
<feature type="transmembrane region" description="Helical" evidence="1">
    <location>
        <begin position="7"/>
        <end position="26"/>
    </location>
</feature>
<keyword evidence="1" id="KW-0812">Transmembrane</keyword>
<gene>
    <name evidence="2" type="ORF">A2826_02800</name>
</gene>
<organism evidence="2 3">
    <name type="scientific">Candidatus Doudnabacteria bacterium RIFCSPHIGHO2_01_FULL_43_23</name>
    <dbReference type="NCBI Taxonomy" id="1817822"/>
    <lineage>
        <taxon>Bacteria</taxon>
        <taxon>Candidatus Doudnaibacteriota</taxon>
    </lineage>
</organism>